<feature type="compositionally biased region" description="Basic and acidic residues" evidence="7">
    <location>
        <begin position="137"/>
        <end position="153"/>
    </location>
</feature>
<dbReference type="OrthoDB" id="2013610at2759"/>
<keyword evidence="5" id="KW-0378">Hydrolase</keyword>
<dbReference type="CDD" id="cd09274">
    <property type="entry name" value="RNase_HI_RT_Ty3"/>
    <property type="match status" value="1"/>
</dbReference>
<evidence type="ECO:0000256" key="2">
    <source>
        <dbReference type="ARBA" id="ARBA00022695"/>
    </source>
</evidence>
<feature type="domain" description="Reverse transcriptase RNase H-like" evidence="8">
    <location>
        <begin position="989"/>
        <end position="1088"/>
    </location>
</feature>
<feature type="compositionally biased region" description="Basic and acidic residues" evidence="7">
    <location>
        <begin position="448"/>
        <end position="467"/>
    </location>
</feature>
<feature type="compositionally biased region" description="Basic residues" evidence="7">
    <location>
        <begin position="551"/>
        <end position="563"/>
    </location>
</feature>
<feature type="compositionally biased region" description="Basic and acidic residues" evidence="7">
    <location>
        <begin position="716"/>
        <end position="726"/>
    </location>
</feature>
<evidence type="ECO:0000259" key="8">
    <source>
        <dbReference type="Pfam" id="PF17917"/>
    </source>
</evidence>
<dbReference type="EMBL" id="MIGC01003285">
    <property type="protein sequence ID" value="PHJ19682.1"/>
    <property type="molecule type" value="Genomic_DNA"/>
</dbReference>
<keyword evidence="3" id="KW-0540">Nuclease</keyword>
<dbReference type="GeneID" id="94429856"/>
<feature type="compositionally biased region" description="Basic and acidic residues" evidence="7">
    <location>
        <begin position="410"/>
        <end position="425"/>
    </location>
</feature>
<dbReference type="VEuPathDB" id="ToxoDB:CSUI_006487"/>
<feature type="compositionally biased region" description="Basic and acidic residues" evidence="7">
    <location>
        <begin position="535"/>
        <end position="550"/>
    </location>
</feature>
<feature type="compositionally biased region" description="Basic residues" evidence="7">
    <location>
        <begin position="202"/>
        <end position="211"/>
    </location>
</feature>
<gene>
    <name evidence="9" type="ORF">CSUI_006487</name>
</gene>
<dbReference type="InterPro" id="IPR043502">
    <property type="entry name" value="DNA/RNA_pol_sf"/>
</dbReference>
<evidence type="ECO:0000313" key="9">
    <source>
        <dbReference type="EMBL" id="PHJ19682.1"/>
    </source>
</evidence>
<feature type="compositionally biased region" description="Basic and acidic residues" evidence="7">
    <location>
        <begin position="820"/>
        <end position="840"/>
    </location>
</feature>
<evidence type="ECO:0000256" key="6">
    <source>
        <dbReference type="ARBA" id="ARBA00022918"/>
    </source>
</evidence>
<comment type="caution">
    <text evidence="9">The sequence shown here is derived from an EMBL/GenBank/DDBJ whole genome shotgun (WGS) entry which is preliminary data.</text>
</comment>
<feature type="compositionally biased region" description="Basic and acidic residues" evidence="7">
    <location>
        <begin position="212"/>
        <end position="226"/>
    </location>
</feature>
<proteinExistence type="predicted"/>
<feature type="compositionally biased region" description="Basic residues" evidence="7">
    <location>
        <begin position="647"/>
        <end position="657"/>
    </location>
</feature>
<dbReference type="FunFam" id="3.30.70.270:FF:000063">
    <property type="entry name" value="Zinc knuckle domaincontaining protein"/>
    <property type="match status" value="1"/>
</dbReference>
<protein>
    <submittedName>
        <fullName evidence="9">Retrotransposon nucleocapsid protein</fullName>
    </submittedName>
</protein>
<dbReference type="RefSeq" id="XP_067921379.1">
    <property type="nucleotide sequence ID" value="XM_068066645.1"/>
</dbReference>
<dbReference type="SUPFAM" id="SSF56672">
    <property type="entry name" value="DNA/RNA polymerases"/>
    <property type="match status" value="1"/>
</dbReference>
<dbReference type="GO" id="GO:0004519">
    <property type="term" value="F:endonuclease activity"/>
    <property type="evidence" value="ECO:0007669"/>
    <property type="project" value="UniProtKB-KW"/>
</dbReference>
<evidence type="ECO:0000256" key="5">
    <source>
        <dbReference type="ARBA" id="ARBA00022801"/>
    </source>
</evidence>
<sequence length="1100" mass="124664">MARRRRETAKARLRGLHAPSTRSAVSVLVQRHKTTAKIIPRKQRATPATSAVFVLVQRHKTTAKIIPRKQQEQRRVTATRWRKESRSPRGGPSLSKGNQSRRPPAGRSQEGELGLHQEEDDTGTARRRREQTKKRLRLGDRQGDQERGRKAEQKQPTQTSQGENKHNKRRTRKDNVEDRGEDTSDDPRKEERESSPVQTKPNSKRKRRSRTHERERSVARRSDDRNVGMGRRSTRVPVVSYQQPSVNAVRRKDADHVHVSRGAGVNVGTCRGRRTKSGVAGILRAVGTNRNSTRITSDNVNPSALSEKTRATAATARGRKTAGSSGRVATRRRKKRKHRREKRRKRSRRRTTEEDRDDRQTGQRKARSGDNQEEGDRRALQKPKRDHTPPTYELQSIDFRLQQKGISELQETKQQHEQKTERDTNSEPWQGKGGSPDWGSSIAPSHSEGPRRLQEDGAHPSSKERSNSEGVSSEIRHLQRNGCTKGETLTSSRGKEGKSRITTAEEEARTGARADEELPDAVMSPARQRKTAAGHKGDSNKGENREERTIPTRRRRRHEHSKVRQQCGKITYLTWAGRLLTLGVTQKCKQGKYRTALRKPKGTTTRGWKPGRKKLRKETSRKSTARQPWKQKTKDSKKQGSKEQRKTGTRARKKRGTQRTSAADGGKTGKRRERGKKQKTGEEGKGKDKVELTVKSAPRRPRGAGAGAGEGGTAKRAVDTTSKELSSEAEAGRALLGGEKRSSRKSIADRRGQTAKKKKGRPKRRKKEAGQPPRKAKKGQAPRGRRSVRGHHEGKREGRKKEPERKTTQTPNSKGKKNGWNKERERRTNQQRAAKGEAARGSRRKQRRQGRGKQTPEREAQGGRPKRTTKQKEKKKNELFLNAAKCEIATQKATYLGFVIEPGRVSPDPKKVETIKNWPEVLRNRKQLRGFLGMVGFYRRLIPNFNKTAHPLHQLLKEDSDMTWGPRHSQAVHELKKKLMDATNVHIFDPEEPITINTEASKHAVGAVLGQNGYPIAFESKKMGTRDKFLPAYESELLAIVYALTKWKSFIGSKLVTVETDHATLSRMLTQKQVTSRLGYWLDKLAEFNIKIVYKPGKQT</sequence>
<feature type="compositionally biased region" description="Basic and acidic residues" evidence="7">
    <location>
        <begin position="632"/>
        <end position="646"/>
    </location>
</feature>
<feature type="region of interest" description="Disordered" evidence="7">
    <location>
        <begin position="65"/>
        <end position="235"/>
    </location>
</feature>
<feature type="compositionally biased region" description="Basic residues" evidence="7">
    <location>
        <begin position="125"/>
        <end position="136"/>
    </location>
</feature>
<dbReference type="InterPro" id="IPR041373">
    <property type="entry name" value="RT_RNaseH"/>
</dbReference>
<feature type="region of interest" description="Disordered" evidence="7">
    <location>
        <begin position="595"/>
        <end position="876"/>
    </location>
</feature>
<keyword evidence="2" id="KW-0548">Nucleotidyltransferase</keyword>
<accession>A0A2C6KTV7</accession>
<feature type="compositionally biased region" description="Basic residues" evidence="7">
    <location>
        <begin position="841"/>
        <end position="851"/>
    </location>
</feature>
<dbReference type="PANTHER" id="PTHR37984">
    <property type="entry name" value="PROTEIN CBG26694"/>
    <property type="match status" value="1"/>
</dbReference>
<feature type="compositionally biased region" description="Basic and acidic residues" evidence="7">
    <location>
        <begin position="738"/>
        <end position="752"/>
    </location>
</feature>
<dbReference type="InterPro" id="IPR050951">
    <property type="entry name" value="Retrovirus_Pol_polyprotein"/>
</dbReference>
<organism evidence="9 10">
    <name type="scientific">Cystoisospora suis</name>
    <dbReference type="NCBI Taxonomy" id="483139"/>
    <lineage>
        <taxon>Eukaryota</taxon>
        <taxon>Sar</taxon>
        <taxon>Alveolata</taxon>
        <taxon>Apicomplexa</taxon>
        <taxon>Conoidasida</taxon>
        <taxon>Coccidia</taxon>
        <taxon>Eucoccidiorida</taxon>
        <taxon>Eimeriorina</taxon>
        <taxon>Sarcocystidae</taxon>
        <taxon>Cystoisospora</taxon>
    </lineage>
</organism>
<dbReference type="GO" id="GO:0003964">
    <property type="term" value="F:RNA-directed DNA polymerase activity"/>
    <property type="evidence" value="ECO:0007669"/>
    <property type="project" value="UniProtKB-KW"/>
</dbReference>
<feature type="compositionally biased region" description="Basic and acidic residues" evidence="7">
    <location>
        <begin position="506"/>
        <end position="516"/>
    </location>
</feature>
<feature type="compositionally biased region" description="Polar residues" evidence="7">
    <location>
        <begin position="292"/>
        <end position="306"/>
    </location>
</feature>
<name>A0A2C6KTV7_9APIC</name>
<keyword evidence="4" id="KW-0255">Endonuclease</keyword>
<feature type="compositionally biased region" description="Basic residues" evidence="7">
    <location>
        <begin position="753"/>
        <end position="767"/>
    </location>
</feature>
<reference evidence="9 10" key="1">
    <citation type="journal article" date="2017" name="Int. J. Parasitol.">
        <title>The genome of the protozoan parasite Cystoisospora suis and a reverse vaccinology approach to identify vaccine candidates.</title>
        <authorList>
            <person name="Palmieri N."/>
            <person name="Shrestha A."/>
            <person name="Ruttkowski B."/>
            <person name="Beck T."/>
            <person name="Vogl C."/>
            <person name="Tomley F."/>
            <person name="Blake D.P."/>
            <person name="Joachim A."/>
        </authorList>
    </citation>
    <scope>NUCLEOTIDE SEQUENCE [LARGE SCALE GENOMIC DNA]</scope>
    <source>
        <strain evidence="9 10">Wien I</strain>
    </source>
</reference>
<evidence type="ECO:0000256" key="3">
    <source>
        <dbReference type="ARBA" id="ARBA00022722"/>
    </source>
</evidence>
<evidence type="ECO:0000313" key="10">
    <source>
        <dbReference type="Proteomes" id="UP000221165"/>
    </source>
</evidence>
<dbReference type="Pfam" id="PF17917">
    <property type="entry name" value="RT_RNaseH"/>
    <property type="match status" value="1"/>
</dbReference>
<dbReference type="InterPro" id="IPR043128">
    <property type="entry name" value="Rev_trsase/Diguanyl_cyclase"/>
</dbReference>
<feature type="compositionally biased region" description="Basic residues" evidence="7">
    <location>
        <begin position="668"/>
        <end position="678"/>
    </location>
</feature>
<feature type="compositionally biased region" description="Basic and acidic residues" evidence="7">
    <location>
        <begin position="69"/>
        <end position="87"/>
    </location>
</feature>
<feature type="compositionally biased region" description="Basic and acidic residues" evidence="7">
    <location>
        <begin position="350"/>
        <end position="379"/>
    </location>
</feature>
<feature type="region of interest" description="Disordered" evidence="7">
    <location>
        <begin position="292"/>
        <end position="565"/>
    </location>
</feature>
<feature type="compositionally biased region" description="Basic residues" evidence="7">
    <location>
        <begin position="864"/>
        <end position="874"/>
    </location>
</feature>
<feature type="compositionally biased region" description="Basic and acidic residues" evidence="7">
    <location>
        <begin position="679"/>
        <end position="692"/>
    </location>
</feature>
<evidence type="ECO:0000256" key="1">
    <source>
        <dbReference type="ARBA" id="ARBA00022679"/>
    </source>
</evidence>
<evidence type="ECO:0000256" key="4">
    <source>
        <dbReference type="ARBA" id="ARBA00022759"/>
    </source>
</evidence>
<keyword evidence="10" id="KW-1185">Reference proteome</keyword>
<dbReference type="Gene3D" id="3.30.70.270">
    <property type="match status" value="1"/>
</dbReference>
<dbReference type="GO" id="GO:0016787">
    <property type="term" value="F:hydrolase activity"/>
    <property type="evidence" value="ECO:0007669"/>
    <property type="project" value="UniProtKB-KW"/>
</dbReference>
<evidence type="ECO:0000256" key="7">
    <source>
        <dbReference type="SAM" id="MobiDB-lite"/>
    </source>
</evidence>
<keyword evidence="1" id="KW-0808">Transferase</keyword>
<feature type="compositionally biased region" description="Basic residues" evidence="7">
    <location>
        <begin position="774"/>
        <end position="789"/>
    </location>
</feature>
<dbReference type="PANTHER" id="PTHR37984:SF5">
    <property type="entry name" value="PROTEIN NYNRIN-LIKE"/>
    <property type="match status" value="1"/>
</dbReference>
<feature type="compositionally biased region" description="Basic residues" evidence="7">
    <location>
        <begin position="329"/>
        <end position="349"/>
    </location>
</feature>
<keyword evidence="6" id="KW-0695">RNA-directed DNA polymerase</keyword>
<feature type="compositionally biased region" description="Basic and acidic residues" evidence="7">
    <location>
        <begin position="173"/>
        <end position="194"/>
    </location>
</feature>
<dbReference type="AlphaFoldDB" id="A0A2C6KTV7"/>
<feature type="compositionally biased region" description="Basic and acidic residues" evidence="7">
    <location>
        <begin position="790"/>
        <end position="807"/>
    </location>
</feature>
<dbReference type="Proteomes" id="UP000221165">
    <property type="component" value="Unassembled WGS sequence"/>
</dbReference>